<dbReference type="InterPro" id="IPR023395">
    <property type="entry name" value="MCP_dom_sf"/>
</dbReference>
<keyword evidence="7 8" id="KW-0472">Membrane</keyword>
<evidence type="ECO:0000256" key="5">
    <source>
        <dbReference type="ARBA" id="ARBA00022989"/>
    </source>
</evidence>
<evidence type="ECO:0000256" key="8">
    <source>
        <dbReference type="PROSITE-ProRule" id="PRU00282"/>
    </source>
</evidence>
<reference evidence="10" key="1">
    <citation type="submission" date="2023-03" db="EMBL/GenBank/DDBJ databases">
        <authorList>
            <person name="Steffen K."/>
            <person name="Cardenas P."/>
        </authorList>
    </citation>
    <scope>NUCLEOTIDE SEQUENCE</scope>
</reference>
<proteinExistence type="inferred from homology"/>
<evidence type="ECO:0000256" key="6">
    <source>
        <dbReference type="ARBA" id="ARBA00023128"/>
    </source>
</evidence>
<feature type="repeat" description="Solcar" evidence="8">
    <location>
        <begin position="195"/>
        <end position="288"/>
    </location>
</feature>
<dbReference type="EMBL" id="CASHTH010003189">
    <property type="protein sequence ID" value="CAI8041448.1"/>
    <property type="molecule type" value="Genomic_DNA"/>
</dbReference>
<dbReference type="PANTHER" id="PTHR45678">
    <property type="entry name" value="MITOCHONDRIAL 2-OXODICARBOXYLATE CARRIER 1-RELATED"/>
    <property type="match status" value="1"/>
</dbReference>
<feature type="repeat" description="Solcar" evidence="8">
    <location>
        <begin position="109"/>
        <end position="186"/>
    </location>
</feature>
<dbReference type="GO" id="GO:0043490">
    <property type="term" value="P:malate-aspartate shuttle"/>
    <property type="evidence" value="ECO:0007669"/>
    <property type="project" value="TreeGrafter"/>
</dbReference>
<accession>A0AA35T5Q4</accession>
<dbReference type="Pfam" id="PF00153">
    <property type="entry name" value="Mito_carr"/>
    <property type="match status" value="3"/>
</dbReference>
<keyword evidence="3 8" id="KW-0812">Transmembrane</keyword>
<evidence type="ECO:0000256" key="9">
    <source>
        <dbReference type="RuleBase" id="RU000488"/>
    </source>
</evidence>
<dbReference type="InterPro" id="IPR051028">
    <property type="entry name" value="Mito_Solute_Carrier"/>
</dbReference>
<keyword evidence="9" id="KW-0813">Transport</keyword>
<dbReference type="PROSITE" id="PS50920">
    <property type="entry name" value="SOLCAR"/>
    <property type="match status" value="2"/>
</dbReference>
<comment type="caution">
    <text evidence="10">The sequence shown here is derived from an EMBL/GenBank/DDBJ whole genome shotgun (WGS) entry which is preliminary data.</text>
</comment>
<comment type="similarity">
    <text evidence="2 9">Belongs to the mitochondrial carrier (TC 2.A.29) family.</text>
</comment>
<sequence length="296" mass="33424">MAYVRRNPLPLQLGSTSRITFAQEFAVSALSASLAHIPHHPLYTLKSQMMFYGTEFSIVNFVKHTKKTKGTFLFQGLIPRTFGIAPEKALKMQAWVMVGRWVDRHVENPTITKWMLAGASAGAATTLIGCPSERAMVLAHIQKKGFMDVVRSTGIRGLYHGFEPTLYRDVTFNMAFFTFREIIVRLYRKHYDSDPDPFQRTVMGIVSGTMASVFACPFDVVKTRIQGGELATTGASTTKQSEWALKLLWNISQREGPRTLLRGLGPRLIAVPSYMSVFYVVNEELEWHLLNKRLTN</sequence>
<evidence type="ECO:0000313" key="11">
    <source>
        <dbReference type="Proteomes" id="UP001174909"/>
    </source>
</evidence>
<keyword evidence="4" id="KW-0999">Mitochondrion inner membrane</keyword>
<dbReference type="AlphaFoldDB" id="A0AA35T5Q4"/>
<keyword evidence="11" id="KW-1185">Reference proteome</keyword>
<keyword evidence="6" id="KW-0496">Mitochondrion</keyword>
<evidence type="ECO:0000256" key="2">
    <source>
        <dbReference type="ARBA" id="ARBA00006375"/>
    </source>
</evidence>
<dbReference type="GO" id="GO:0005743">
    <property type="term" value="C:mitochondrial inner membrane"/>
    <property type="evidence" value="ECO:0007669"/>
    <property type="project" value="UniProtKB-SubCell"/>
</dbReference>
<keyword evidence="5" id="KW-1133">Transmembrane helix</keyword>
<evidence type="ECO:0000256" key="7">
    <source>
        <dbReference type="ARBA" id="ARBA00023136"/>
    </source>
</evidence>
<protein>
    <submittedName>
        <fullName evidence="10">Mitochondrial substrate carrier family protein S</fullName>
    </submittedName>
</protein>
<dbReference type="GO" id="GO:0015183">
    <property type="term" value="F:L-aspartate transmembrane transporter activity"/>
    <property type="evidence" value="ECO:0007669"/>
    <property type="project" value="TreeGrafter"/>
</dbReference>
<evidence type="ECO:0000256" key="3">
    <source>
        <dbReference type="ARBA" id="ARBA00022692"/>
    </source>
</evidence>
<evidence type="ECO:0000256" key="1">
    <source>
        <dbReference type="ARBA" id="ARBA00004448"/>
    </source>
</evidence>
<dbReference type="Gene3D" id="1.50.40.10">
    <property type="entry name" value="Mitochondrial carrier domain"/>
    <property type="match status" value="1"/>
</dbReference>
<dbReference type="PANTHER" id="PTHR45678:SF1">
    <property type="entry name" value="MITOCHONDRIAL 2-OXODICARBOXYLATE CARRIER 1-RELATED"/>
    <property type="match status" value="1"/>
</dbReference>
<comment type="subcellular location">
    <subcellularLocation>
        <location evidence="1">Mitochondrion inner membrane</location>
        <topology evidence="1">Multi-pass membrane protein</topology>
    </subcellularLocation>
</comment>
<dbReference type="InterPro" id="IPR018108">
    <property type="entry name" value="MCP_transmembrane"/>
</dbReference>
<dbReference type="Proteomes" id="UP001174909">
    <property type="component" value="Unassembled WGS sequence"/>
</dbReference>
<organism evidence="10 11">
    <name type="scientific">Geodia barretti</name>
    <name type="common">Barrett's horny sponge</name>
    <dbReference type="NCBI Taxonomy" id="519541"/>
    <lineage>
        <taxon>Eukaryota</taxon>
        <taxon>Metazoa</taxon>
        <taxon>Porifera</taxon>
        <taxon>Demospongiae</taxon>
        <taxon>Heteroscleromorpha</taxon>
        <taxon>Tetractinellida</taxon>
        <taxon>Astrophorina</taxon>
        <taxon>Geodiidae</taxon>
        <taxon>Geodia</taxon>
    </lineage>
</organism>
<dbReference type="SUPFAM" id="SSF103506">
    <property type="entry name" value="Mitochondrial carrier"/>
    <property type="match status" value="1"/>
</dbReference>
<evidence type="ECO:0000256" key="4">
    <source>
        <dbReference type="ARBA" id="ARBA00022792"/>
    </source>
</evidence>
<dbReference type="GO" id="GO:0005313">
    <property type="term" value="F:L-glutamate transmembrane transporter activity"/>
    <property type="evidence" value="ECO:0007669"/>
    <property type="project" value="TreeGrafter"/>
</dbReference>
<gene>
    <name evidence="10" type="ORF">GBAR_LOCUS23050</name>
</gene>
<evidence type="ECO:0000313" key="10">
    <source>
        <dbReference type="EMBL" id="CAI8041448.1"/>
    </source>
</evidence>
<name>A0AA35T5Q4_GEOBA</name>